<protein>
    <recommendedName>
        <fullName evidence="5">Leprecan-like alpha-helical domain-containing protein</fullName>
    </recommendedName>
</protein>
<keyword evidence="2 4" id="KW-0732">Signal</keyword>
<evidence type="ECO:0000256" key="4">
    <source>
        <dbReference type="SAM" id="SignalP"/>
    </source>
</evidence>
<evidence type="ECO:0000259" key="5">
    <source>
        <dbReference type="Pfam" id="PF23557"/>
    </source>
</evidence>
<comment type="similarity">
    <text evidence="1">Belongs to the leprecan family.</text>
</comment>
<dbReference type="GO" id="GO:0005518">
    <property type="term" value="F:collagen binding"/>
    <property type="evidence" value="ECO:0007669"/>
    <property type="project" value="TreeGrafter"/>
</dbReference>
<feature type="domain" description="Leprecan-like alpha-helical" evidence="5">
    <location>
        <begin position="36"/>
        <end position="330"/>
    </location>
</feature>
<evidence type="ECO:0000256" key="1">
    <source>
        <dbReference type="ARBA" id="ARBA00006487"/>
    </source>
</evidence>
<dbReference type="SUPFAM" id="SSF48452">
    <property type="entry name" value="TPR-like"/>
    <property type="match status" value="1"/>
</dbReference>
<feature type="signal peptide" evidence="4">
    <location>
        <begin position="1"/>
        <end position="19"/>
    </location>
</feature>
<feature type="chain" id="PRO_5041714402" description="Leprecan-like alpha-helical domain-containing protein" evidence="4">
    <location>
        <begin position="20"/>
        <end position="367"/>
    </location>
</feature>
<dbReference type="GO" id="GO:0030199">
    <property type="term" value="P:collagen fibril organization"/>
    <property type="evidence" value="ECO:0007669"/>
    <property type="project" value="TreeGrafter"/>
</dbReference>
<keyword evidence="3" id="KW-0325">Glycoprotein</keyword>
<dbReference type="Proteomes" id="UP001187531">
    <property type="component" value="Unassembled WGS sequence"/>
</dbReference>
<dbReference type="Gene3D" id="1.25.40.10">
    <property type="entry name" value="Tetratricopeptide repeat domain"/>
    <property type="match status" value="2"/>
</dbReference>
<evidence type="ECO:0000313" key="6">
    <source>
        <dbReference type="EMBL" id="KAK2710608.1"/>
    </source>
</evidence>
<dbReference type="InterPro" id="IPR011990">
    <property type="entry name" value="TPR-like_helical_dom_sf"/>
</dbReference>
<dbReference type="PANTHER" id="PTHR13986:SF8">
    <property type="entry name" value="PROLYL 3-HYDROXYLASE 1-LIKE PROTEIN"/>
    <property type="match status" value="1"/>
</dbReference>
<name>A0AA88KX07_ARTSF</name>
<evidence type="ECO:0000256" key="2">
    <source>
        <dbReference type="ARBA" id="ARBA00022729"/>
    </source>
</evidence>
<accession>A0AA88KX07</accession>
<dbReference type="AlphaFoldDB" id="A0AA88KX07"/>
<dbReference type="GO" id="GO:0005783">
    <property type="term" value="C:endoplasmic reticulum"/>
    <property type="evidence" value="ECO:0007669"/>
    <property type="project" value="TreeGrafter"/>
</dbReference>
<evidence type="ECO:0000256" key="3">
    <source>
        <dbReference type="ARBA" id="ARBA00023180"/>
    </source>
</evidence>
<dbReference type="InterPro" id="IPR056585">
    <property type="entry name" value="Leprecan_dom"/>
</dbReference>
<dbReference type="PANTHER" id="PTHR13986">
    <property type="entry name" value="PROTEIN LYSINE HYDROXYLATION COMPLEX COMPONENT"/>
    <property type="match status" value="1"/>
</dbReference>
<proteinExistence type="inferred from homology"/>
<dbReference type="InterPro" id="IPR052284">
    <property type="entry name" value="Collagen_mod_leprecan"/>
</dbReference>
<dbReference type="Pfam" id="PF23557">
    <property type="entry name" value="TPR_leprecan"/>
    <property type="match status" value="1"/>
</dbReference>
<sequence>MKLFIYVLSLSIWISYARGNGNSGSFADMKFVNESFSKLYEIGREAYLDNDWDKCARLLERSLEIYRRVQQIQVYCRKKCRSKTVDLAEVYDLEDKFFSNIIAKALCLLKCKSEFQERYIDVASDTVLKKFHEMELYNYLHNCYYQKGDVENAASAALTYLQANPDDRMIRTTLEFYLGDPYLKDASRVKSFAEKDHEDLFLRGVDAYEKKRDDQAITYMELALKYFLEEEDECRILCEGAFDQGWFPDFISSVANHYTYSLKCKQKCPIKLSYIKGDKKEHFLPNIYNYLQFSYYKAGNIEKACEAVETFLAFLPNDVDMLNNRRFYRDQPGVRKDWFNPRQEALDYIKRDQAEEALLSYIEREFK</sequence>
<gene>
    <name evidence="6" type="ORF">QYM36_011961</name>
</gene>
<comment type="caution">
    <text evidence="6">The sequence shown here is derived from an EMBL/GenBank/DDBJ whole genome shotgun (WGS) entry which is preliminary data.</text>
</comment>
<organism evidence="6 7">
    <name type="scientific">Artemia franciscana</name>
    <name type="common">Brine shrimp</name>
    <name type="synonym">Artemia sanfranciscana</name>
    <dbReference type="NCBI Taxonomy" id="6661"/>
    <lineage>
        <taxon>Eukaryota</taxon>
        <taxon>Metazoa</taxon>
        <taxon>Ecdysozoa</taxon>
        <taxon>Arthropoda</taxon>
        <taxon>Crustacea</taxon>
        <taxon>Branchiopoda</taxon>
        <taxon>Anostraca</taxon>
        <taxon>Artemiidae</taxon>
        <taxon>Artemia</taxon>
    </lineage>
</organism>
<evidence type="ECO:0000313" key="7">
    <source>
        <dbReference type="Proteomes" id="UP001187531"/>
    </source>
</evidence>
<dbReference type="EMBL" id="JAVRJZ010000016">
    <property type="protein sequence ID" value="KAK2710608.1"/>
    <property type="molecule type" value="Genomic_DNA"/>
</dbReference>
<reference evidence="6" key="1">
    <citation type="submission" date="2023-07" db="EMBL/GenBank/DDBJ databases">
        <title>Chromosome-level genome assembly of Artemia franciscana.</title>
        <authorList>
            <person name="Jo E."/>
        </authorList>
    </citation>
    <scope>NUCLEOTIDE SEQUENCE</scope>
    <source>
        <tissue evidence="6">Whole body</tissue>
    </source>
</reference>
<keyword evidence="7" id="KW-1185">Reference proteome</keyword>